<name>A0A1J4JQ30_9EUKA</name>
<dbReference type="Proteomes" id="UP000179807">
    <property type="component" value="Unassembled WGS sequence"/>
</dbReference>
<dbReference type="RefSeq" id="XP_068353994.1">
    <property type="nucleotide sequence ID" value="XM_068508463.1"/>
</dbReference>
<dbReference type="GeneID" id="94843167"/>
<dbReference type="AlphaFoldDB" id="A0A1J4JQ30"/>
<evidence type="ECO:0000313" key="1">
    <source>
        <dbReference type="EMBL" id="OHT00858.1"/>
    </source>
</evidence>
<reference evidence="1" key="1">
    <citation type="submission" date="2016-10" db="EMBL/GenBank/DDBJ databases">
        <authorList>
            <person name="Benchimol M."/>
            <person name="Almeida L.G."/>
            <person name="Vasconcelos A.T."/>
            <person name="Perreira-Neves A."/>
            <person name="Rosa I.A."/>
            <person name="Tasca T."/>
            <person name="Bogo M.R."/>
            <person name="de Souza W."/>
        </authorList>
    </citation>
    <scope>NUCLEOTIDE SEQUENCE [LARGE SCALE GENOMIC DNA]</scope>
    <source>
        <strain evidence="1">K</strain>
    </source>
</reference>
<protein>
    <submittedName>
        <fullName evidence="1">Uncharacterized protein</fullName>
    </submittedName>
</protein>
<gene>
    <name evidence="1" type="ORF">TRFO_32376</name>
</gene>
<proteinExistence type="predicted"/>
<accession>A0A1J4JQ30</accession>
<evidence type="ECO:0000313" key="2">
    <source>
        <dbReference type="Proteomes" id="UP000179807"/>
    </source>
</evidence>
<dbReference type="VEuPathDB" id="TrichDB:TRFO_32376"/>
<keyword evidence="2" id="KW-1185">Reference proteome</keyword>
<sequence length="186" mass="22039">MMNIRQKRTRGQLKLIKIQLKGSSLCIDLTKNYQKKDFFNIYSNELSQIKEIITERTKNANTELANNTEKQADFTSSSDEIENTETDFLNQSCYSQNKCNIMDQNNILPNYEMSPNLIKDSKNNWIEVSELRPENEREETIQEIMNTNLMDFNLMNLNVIDMKLEELFDEDYNDEFYLCDDIFSTF</sequence>
<organism evidence="1 2">
    <name type="scientific">Tritrichomonas foetus</name>
    <dbReference type="NCBI Taxonomy" id="1144522"/>
    <lineage>
        <taxon>Eukaryota</taxon>
        <taxon>Metamonada</taxon>
        <taxon>Parabasalia</taxon>
        <taxon>Tritrichomonadida</taxon>
        <taxon>Tritrichomonadidae</taxon>
        <taxon>Tritrichomonas</taxon>
    </lineage>
</organism>
<comment type="caution">
    <text evidence="1">The sequence shown here is derived from an EMBL/GenBank/DDBJ whole genome shotgun (WGS) entry which is preliminary data.</text>
</comment>
<dbReference type="EMBL" id="MLAK01000936">
    <property type="protein sequence ID" value="OHT00858.1"/>
    <property type="molecule type" value="Genomic_DNA"/>
</dbReference>